<dbReference type="EMBL" id="MU006094">
    <property type="protein sequence ID" value="KAF2839594.1"/>
    <property type="molecule type" value="Genomic_DNA"/>
</dbReference>
<comment type="similarity">
    <text evidence="13">Belongs to the polysaccharide monooxygenase AA9 family.</text>
</comment>
<dbReference type="Gene3D" id="2.70.50.70">
    <property type="match status" value="1"/>
</dbReference>
<comment type="subcellular location">
    <subcellularLocation>
        <location evidence="2">Secreted</location>
    </subcellularLocation>
</comment>
<dbReference type="AlphaFoldDB" id="A0A9P4VTI0"/>
<evidence type="ECO:0000256" key="8">
    <source>
        <dbReference type="ARBA" id="ARBA00023008"/>
    </source>
</evidence>
<evidence type="ECO:0000259" key="17">
    <source>
        <dbReference type="Pfam" id="PF03443"/>
    </source>
</evidence>
<dbReference type="GO" id="GO:0004497">
    <property type="term" value="F:monooxygenase activity"/>
    <property type="evidence" value="ECO:0007669"/>
    <property type="project" value="UniProtKB-KW"/>
</dbReference>
<evidence type="ECO:0000256" key="16">
    <source>
        <dbReference type="SAM" id="SignalP"/>
    </source>
</evidence>
<evidence type="ECO:0000256" key="15">
    <source>
        <dbReference type="ARBA" id="ARBA00047174"/>
    </source>
</evidence>
<reference evidence="18" key="1">
    <citation type="journal article" date="2020" name="Stud. Mycol.">
        <title>101 Dothideomycetes genomes: a test case for predicting lifestyles and emergence of pathogens.</title>
        <authorList>
            <person name="Haridas S."/>
            <person name="Albert R."/>
            <person name="Binder M."/>
            <person name="Bloem J."/>
            <person name="Labutti K."/>
            <person name="Salamov A."/>
            <person name="Andreopoulos B."/>
            <person name="Baker S."/>
            <person name="Barry K."/>
            <person name="Bills G."/>
            <person name="Bluhm B."/>
            <person name="Cannon C."/>
            <person name="Castanera R."/>
            <person name="Culley D."/>
            <person name="Daum C."/>
            <person name="Ezra D."/>
            <person name="Gonzalez J."/>
            <person name="Henrissat B."/>
            <person name="Kuo A."/>
            <person name="Liang C."/>
            <person name="Lipzen A."/>
            <person name="Lutzoni F."/>
            <person name="Magnuson J."/>
            <person name="Mondo S."/>
            <person name="Nolan M."/>
            <person name="Ohm R."/>
            <person name="Pangilinan J."/>
            <person name="Park H.-J."/>
            <person name="Ramirez L."/>
            <person name="Alfaro M."/>
            <person name="Sun H."/>
            <person name="Tritt A."/>
            <person name="Yoshinaga Y."/>
            <person name="Zwiers L.-H."/>
            <person name="Turgeon B."/>
            <person name="Goodwin S."/>
            <person name="Spatafora J."/>
            <person name="Crous P."/>
            <person name="Grigoriev I."/>
        </authorList>
    </citation>
    <scope>NUCLEOTIDE SEQUENCE</scope>
    <source>
        <strain evidence="18">CBS 101060</strain>
    </source>
</reference>
<name>A0A9P4VTI0_9PEZI</name>
<accession>A0A9P4VTI0</accession>
<dbReference type="GO" id="GO:0046872">
    <property type="term" value="F:metal ion binding"/>
    <property type="evidence" value="ECO:0007669"/>
    <property type="project" value="UniProtKB-KW"/>
</dbReference>
<keyword evidence="6" id="KW-0136">Cellulose degradation</keyword>
<feature type="chain" id="PRO_5040234219" description="lytic cellulose monooxygenase (C4-dehydrogenating)" evidence="16">
    <location>
        <begin position="22"/>
        <end position="263"/>
    </location>
</feature>
<evidence type="ECO:0000256" key="7">
    <source>
        <dbReference type="ARBA" id="ARBA00023002"/>
    </source>
</evidence>
<feature type="signal peptide" evidence="16">
    <location>
        <begin position="1"/>
        <end position="21"/>
    </location>
</feature>
<keyword evidence="11" id="KW-0119">Carbohydrate metabolism</keyword>
<evidence type="ECO:0000313" key="18">
    <source>
        <dbReference type="EMBL" id="KAF2839594.1"/>
    </source>
</evidence>
<keyword evidence="7" id="KW-0560">Oxidoreductase</keyword>
<dbReference type="OrthoDB" id="4849160at2759"/>
<evidence type="ECO:0000256" key="14">
    <source>
        <dbReference type="ARBA" id="ARBA00045077"/>
    </source>
</evidence>
<dbReference type="PANTHER" id="PTHR33353:SF10">
    <property type="entry name" value="ENDO-BETA-1,4-GLUCANASE D"/>
    <property type="match status" value="1"/>
</dbReference>
<dbReference type="InterPro" id="IPR005103">
    <property type="entry name" value="AA9_LPMO"/>
</dbReference>
<evidence type="ECO:0000256" key="13">
    <source>
        <dbReference type="ARBA" id="ARBA00044502"/>
    </source>
</evidence>
<evidence type="ECO:0000313" key="19">
    <source>
        <dbReference type="Proteomes" id="UP000799429"/>
    </source>
</evidence>
<keyword evidence="10" id="KW-1015">Disulfide bond</keyword>
<evidence type="ECO:0000256" key="11">
    <source>
        <dbReference type="ARBA" id="ARBA00023277"/>
    </source>
</evidence>
<dbReference type="PANTHER" id="PTHR33353">
    <property type="entry name" value="PUTATIVE (AFU_ORTHOLOGUE AFUA_1G12560)-RELATED"/>
    <property type="match status" value="1"/>
</dbReference>
<comment type="catalytic activity">
    <reaction evidence="14">
        <text>[(1-&gt;4)-beta-D-glucosyl]n+m + reduced acceptor + O2 = 4-dehydro-beta-D-glucosyl-[(1-&gt;4)-beta-D-glucosyl]n-1 + [(1-&gt;4)-beta-D-glucosyl]m + acceptor + H2O.</text>
        <dbReference type="EC" id="1.14.99.56"/>
    </reaction>
</comment>
<keyword evidence="5 16" id="KW-0732">Signal</keyword>
<evidence type="ECO:0000256" key="9">
    <source>
        <dbReference type="ARBA" id="ARBA00023033"/>
    </source>
</evidence>
<evidence type="ECO:0000256" key="6">
    <source>
        <dbReference type="ARBA" id="ARBA00023001"/>
    </source>
</evidence>
<evidence type="ECO:0000256" key="10">
    <source>
        <dbReference type="ARBA" id="ARBA00023157"/>
    </source>
</evidence>
<evidence type="ECO:0000256" key="1">
    <source>
        <dbReference type="ARBA" id="ARBA00001973"/>
    </source>
</evidence>
<dbReference type="GO" id="GO:0030245">
    <property type="term" value="P:cellulose catabolic process"/>
    <property type="evidence" value="ECO:0007669"/>
    <property type="project" value="UniProtKB-KW"/>
</dbReference>
<evidence type="ECO:0000256" key="4">
    <source>
        <dbReference type="ARBA" id="ARBA00022723"/>
    </source>
</evidence>
<dbReference type="Pfam" id="PF03443">
    <property type="entry name" value="AA9"/>
    <property type="match status" value="1"/>
</dbReference>
<gene>
    <name evidence="18" type="ORF">M501DRAFT_933149</name>
</gene>
<evidence type="ECO:0000256" key="2">
    <source>
        <dbReference type="ARBA" id="ARBA00004613"/>
    </source>
</evidence>
<proteinExistence type="inferred from homology"/>
<keyword evidence="8" id="KW-0186">Copper</keyword>
<sequence length="263" mass="27999">MVNFLLSALTIGAGLSGAVSAHGYLKNIEYNGVKYPAWQVGQDDYLNPVPTRYARQIKDNGPVPDFTSKDITCNVGGNKPASGIIDVKAGSKKSYYSYSKFIWDQWGSSHSGPVMTYLAKCTPNCASFKGDSGNVWVKIDQVAYDKSKATPWGSDCLAKNGATWTVTIPPSIADGEYLLRHEILGLHVAGTRMGAQFYPSCTQIKISGGGSANPSGIALPGAYNPDDKQGILTELWRIQQGQVSYTAPGGAVWSGAVANSMAC</sequence>
<feature type="domain" description="Auxiliary Activity family 9 catalytic" evidence="17">
    <location>
        <begin position="22"/>
        <end position="238"/>
    </location>
</feature>
<comment type="cofactor">
    <cofactor evidence="1">
        <name>Cu(2+)</name>
        <dbReference type="ChEBI" id="CHEBI:29036"/>
    </cofactor>
</comment>
<dbReference type="CDD" id="cd21175">
    <property type="entry name" value="LPMO_AA9"/>
    <property type="match status" value="1"/>
</dbReference>
<dbReference type="EC" id="1.14.99.56" evidence="15"/>
<comment type="caution">
    <text evidence="18">The sequence shown here is derived from an EMBL/GenBank/DDBJ whole genome shotgun (WGS) entry which is preliminary data.</text>
</comment>
<evidence type="ECO:0000256" key="12">
    <source>
        <dbReference type="ARBA" id="ARBA00023326"/>
    </source>
</evidence>
<evidence type="ECO:0000256" key="3">
    <source>
        <dbReference type="ARBA" id="ARBA00022525"/>
    </source>
</evidence>
<keyword evidence="9 18" id="KW-0503">Monooxygenase</keyword>
<dbReference type="Proteomes" id="UP000799429">
    <property type="component" value="Unassembled WGS sequence"/>
</dbReference>
<dbReference type="InterPro" id="IPR049892">
    <property type="entry name" value="AA9"/>
</dbReference>
<dbReference type="GO" id="GO:0005576">
    <property type="term" value="C:extracellular region"/>
    <property type="evidence" value="ECO:0007669"/>
    <property type="project" value="UniProtKB-SubCell"/>
</dbReference>
<evidence type="ECO:0000256" key="5">
    <source>
        <dbReference type="ARBA" id="ARBA00022729"/>
    </source>
</evidence>
<keyword evidence="19" id="KW-1185">Reference proteome</keyword>
<keyword evidence="3" id="KW-0964">Secreted</keyword>
<keyword evidence="12" id="KW-0624">Polysaccharide degradation</keyword>
<keyword evidence="4" id="KW-0479">Metal-binding</keyword>
<protein>
    <recommendedName>
        <fullName evidence="15">lytic cellulose monooxygenase (C4-dehydrogenating)</fullName>
        <ecNumber evidence="15">1.14.99.56</ecNumber>
    </recommendedName>
</protein>
<organism evidence="18 19">
    <name type="scientific">Patellaria atrata CBS 101060</name>
    <dbReference type="NCBI Taxonomy" id="1346257"/>
    <lineage>
        <taxon>Eukaryota</taxon>
        <taxon>Fungi</taxon>
        <taxon>Dikarya</taxon>
        <taxon>Ascomycota</taxon>
        <taxon>Pezizomycotina</taxon>
        <taxon>Dothideomycetes</taxon>
        <taxon>Dothideomycetes incertae sedis</taxon>
        <taxon>Patellariales</taxon>
        <taxon>Patellariaceae</taxon>
        <taxon>Patellaria</taxon>
    </lineage>
</organism>